<reference evidence="6" key="1">
    <citation type="submission" date="2017-08" db="EMBL/GenBank/DDBJ databases">
        <authorList>
            <person name="Polle J.E."/>
            <person name="Barry K."/>
            <person name="Cushman J."/>
            <person name="Schmutz J."/>
            <person name="Tran D."/>
            <person name="Hathwaick L.T."/>
            <person name="Yim W.C."/>
            <person name="Jenkins J."/>
            <person name="Mckie-Krisberg Z.M."/>
            <person name="Prochnik S."/>
            <person name="Lindquist E."/>
            <person name="Dockter R.B."/>
            <person name="Adam C."/>
            <person name="Molina H."/>
            <person name="Bunkerborg J."/>
            <person name="Jin E."/>
            <person name="Buchheim M."/>
            <person name="Magnuson J."/>
        </authorList>
    </citation>
    <scope>NUCLEOTIDE SEQUENCE</scope>
    <source>
        <strain evidence="6">CCAP 19/18</strain>
    </source>
</reference>
<dbReference type="Proteomes" id="UP000815325">
    <property type="component" value="Unassembled WGS sequence"/>
</dbReference>
<evidence type="ECO:0000256" key="3">
    <source>
        <dbReference type="ARBA" id="ARBA00022833"/>
    </source>
</evidence>
<gene>
    <name evidence="6" type="ORF">DUNSADRAFT_18625</name>
</gene>
<dbReference type="PROSITE" id="PS50865">
    <property type="entry name" value="ZF_MYND_2"/>
    <property type="match status" value="1"/>
</dbReference>
<proteinExistence type="predicted"/>
<dbReference type="InterPro" id="IPR046341">
    <property type="entry name" value="SET_dom_sf"/>
</dbReference>
<name>A0ABQ7FZS3_DUNSA</name>
<keyword evidence="1" id="KW-0479">Metal-binding</keyword>
<dbReference type="SUPFAM" id="SSF144232">
    <property type="entry name" value="HIT/MYND zinc finger-like"/>
    <property type="match status" value="1"/>
</dbReference>
<keyword evidence="2 4" id="KW-0863">Zinc-finger</keyword>
<keyword evidence="3" id="KW-0862">Zinc</keyword>
<comment type="caution">
    <text evidence="6">The sequence shown here is derived from an EMBL/GenBank/DDBJ whole genome shotgun (WGS) entry which is preliminary data.</text>
</comment>
<dbReference type="Gene3D" id="2.170.270.10">
    <property type="entry name" value="SET domain"/>
    <property type="match status" value="1"/>
</dbReference>
<dbReference type="Gene3D" id="6.10.140.2220">
    <property type="match status" value="1"/>
</dbReference>
<evidence type="ECO:0000256" key="4">
    <source>
        <dbReference type="PROSITE-ProRule" id="PRU00134"/>
    </source>
</evidence>
<sequence>MEDLSDDLAKQFKYAEALTLTEKSLDVRARVYGVHSAAYQGNVPRRRDQLKAQSTFWSKAEKRFGARRNWTQPEDEIGAIMYQDTVREAQGARKRDPKLWDTIKEAIVERRKPAPYNPADQASVHWAAVMAALGVHDGYYCDQPVCFKLHHKIKPFVRSLGPSDPSDVATSDFVAVVSAMKKAMPGGLGMREETALEDAYAAVIAMVHNKPMALESAERVAQSFQATRQMEAEKKHNTEVLARTENVVPGLGPTSKPLKMCMGCGLKDVKMQRCSRCLQAYACCKECFITAWPHHKRSCVQKAKKEDSAQARSS</sequence>
<protein>
    <recommendedName>
        <fullName evidence="5">MYND-type domain-containing protein</fullName>
    </recommendedName>
</protein>
<evidence type="ECO:0000313" key="7">
    <source>
        <dbReference type="Proteomes" id="UP000815325"/>
    </source>
</evidence>
<keyword evidence="7" id="KW-1185">Reference proteome</keyword>
<evidence type="ECO:0000313" key="6">
    <source>
        <dbReference type="EMBL" id="KAF5827849.1"/>
    </source>
</evidence>
<evidence type="ECO:0000256" key="1">
    <source>
        <dbReference type="ARBA" id="ARBA00022723"/>
    </source>
</evidence>
<evidence type="ECO:0000259" key="5">
    <source>
        <dbReference type="PROSITE" id="PS50865"/>
    </source>
</evidence>
<dbReference type="Pfam" id="PF01753">
    <property type="entry name" value="zf-MYND"/>
    <property type="match status" value="1"/>
</dbReference>
<feature type="domain" description="MYND-type" evidence="5">
    <location>
        <begin position="261"/>
        <end position="299"/>
    </location>
</feature>
<dbReference type="EMBL" id="MU070413">
    <property type="protein sequence ID" value="KAF5827849.1"/>
    <property type="molecule type" value="Genomic_DNA"/>
</dbReference>
<accession>A0ABQ7FZS3</accession>
<dbReference type="InterPro" id="IPR002893">
    <property type="entry name" value="Znf_MYND"/>
</dbReference>
<organism evidence="6 7">
    <name type="scientific">Dunaliella salina</name>
    <name type="common">Green alga</name>
    <name type="synonym">Protococcus salinus</name>
    <dbReference type="NCBI Taxonomy" id="3046"/>
    <lineage>
        <taxon>Eukaryota</taxon>
        <taxon>Viridiplantae</taxon>
        <taxon>Chlorophyta</taxon>
        <taxon>core chlorophytes</taxon>
        <taxon>Chlorophyceae</taxon>
        <taxon>CS clade</taxon>
        <taxon>Chlamydomonadales</taxon>
        <taxon>Dunaliellaceae</taxon>
        <taxon>Dunaliella</taxon>
    </lineage>
</organism>
<evidence type="ECO:0000256" key="2">
    <source>
        <dbReference type="ARBA" id="ARBA00022771"/>
    </source>
</evidence>